<dbReference type="PANTHER" id="PTHR28004">
    <property type="entry name" value="ZGC:162816-RELATED"/>
    <property type="match status" value="1"/>
</dbReference>
<feature type="domain" description="D-serine dehydratase-like" evidence="3">
    <location>
        <begin position="252"/>
        <end position="343"/>
    </location>
</feature>
<dbReference type="SUPFAM" id="SSF51419">
    <property type="entry name" value="PLP-binding barrel"/>
    <property type="match status" value="1"/>
</dbReference>
<evidence type="ECO:0000256" key="1">
    <source>
        <dbReference type="ARBA" id="ARBA00005323"/>
    </source>
</evidence>
<dbReference type="GO" id="GO:0008721">
    <property type="term" value="F:D-serine ammonia-lyase activity"/>
    <property type="evidence" value="ECO:0007669"/>
    <property type="project" value="TreeGrafter"/>
</dbReference>
<dbReference type="InterPro" id="IPR001608">
    <property type="entry name" value="Ala_racemase_N"/>
</dbReference>
<protein>
    <submittedName>
        <fullName evidence="4">D-serine deaminase-like pyridoxal phosphate-dependent protein</fullName>
    </submittedName>
</protein>
<dbReference type="SMART" id="SM01119">
    <property type="entry name" value="D-ser_dehydrat"/>
    <property type="match status" value="1"/>
</dbReference>
<evidence type="ECO:0000313" key="5">
    <source>
        <dbReference type="Proteomes" id="UP000568380"/>
    </source>
</evidence>
<reference evidence="4 5" key="1">
    <citation type="submission" date="2020-08" db="EMBL/GenBank/DDBJ databases">
        <title>Genomic Encyclopedia of Type Strains, Phase IV (KMG-IV): sequencing the most valuable type-strain genomes for metagenomic binning, comparative biology and taxonomic classification.</title>
        <authorList>
            <person name="Goeker M."/>
        </authorList>
    </citation>
    <scope>NUCLEOTIDE SEQUENCE [LARGE SCALE GENOMIC DNA]</scope>
    <source>
        <strain evidence="4 5">DSM 45385</strain>
    </source>
</reference>
<dbReference type="Gene3D" id="2.40.37.20">
    <property type="entry name" value="D-serine dehydratase-like domain"/>
    <property type="match status" value="1"/>
</dbReference>
<comment type="similarity">
    <text evidence="1">Belongs to the DSD1 family.</text>
</comment>
<evidence type="ECO:0000256" key="2">
    <source>
        <dbReference type="ARBA" id="ARBA00023239"/>
    </source>
</evidence>
<evidence type="ECO:0000259" key="3">
    <source>
        <dbReference type="SMART" id="SM01119"/>
    </source>
</evidence>
<dbReference type="GO" id="GO:0036088">
    <property type="term" value="P:D-serine catabolic process"/>
    <property type="evidence" value="ECO:0007669"/>
    <property type="project" value="TreeGrafter"/>
</dbReference>
<dbReference type="InterPro" id="IPR029066">
    <property type="entry name" value="PLP-binding_barrel"/>
</dbReference>
<gene>
    <name evidence="4" type="ORF">HNR40_007607</name>
</gene>
<dbReference type="RefSeq" id="WP_184970031.1">
    <property type="nucleotide sequence ID" value="NZ_JACHIN010000012.1"/>
</dbReference>
<name>A0A7W8A9G7_9ACTN</name>
<dbReference type="EMBL" id="JACHIN010000012">
    <property type="protein sequence ID" value="MBB5082112.1"/>
    <property type="molecule type" value="Genomic_DNA"/>
</dbReference>
<dbReference type="InterPro" id="IPR026956">
    <property type="entry name" value="D-ser_dehydrat-like_dom"/>
</dbReference>
<sequence>MKIPLDELPTPALLIDLAKLERNLADMAGLAAAAGVALRPHFKASKCVEVARRQLGHGATGFTCATMGEVEALLEAGIEDLVWAHQPVGPAKVRFAVRTGVTVSLDSVAAAEPLAAAARAAGVRQPYLLEVDTGMGRAGVAPADAVRTAAQLERLGGLSLRGVLTHEGHLMTYLGDPGGREKAGRRVGETMAGVAADLRAAGHDCAVVSVGSTPGAASAPFVPGVTEARPGTYVFYDGNQVALGTAEESRCALTVLTRVVSVPRGEDLAIVDAGLKAMSSDASVRGSGFGAVLGVPGVAFGKANEEHGYLTGAGGLRVGSLVSVLPNHGCGVVNMWSGAYVVEDGFAVERWPITGRH</sequence>
<comment type="caution">
    <text evidence="4">The sequence shown here is derived from an EMBL/GenBank/DDBJ whole genome shotgun (WGS) entry which is preliminary data.</text>
</comment>
<dbReference type="InterPro" id="IPR042208">
    <property type="entry name" value="D-ser_dehydrat-like_sf"/>
</dbReference>
<organism evidence="4 5">
    <name type="scientific">Nonomuraea endophytica</name>
    <dbReference type="NCBI Taxonomy" id="714136"/>
    <lineage>
        <taxon>Bacteria</taxon>
        <taxon>Bacillati</taxon>
        <taxon>Actinomycetota</taxon>
        <taxon>Actinomycetes</taxon>
        <taxon>Streptosporangiales</taxon>
        <taxon>Streptosporangiaceae</taxon>
        <taxon>Nonomuraea</taxon>
    </lineage>
</organism>
<dbReference type="InterPro" id="IPR051466">
    <property type="entry name" value="D-amino_acid_metab_enzyme"/>
</dbReference>
<accession>A0A7W8A9G7</accession>
<dbReference type="Gene3D" id="3.20.20.10">
    <property type="entry name" value="Alanine racemase"/>
    <property type="match status" value="1"/>
</dbReference>
<keyword evidence="2" id="KW-0456">Lyase</keyword>
<dbReference type="AlphaFoldDB" id="A0A7W8A9G7"/>
<dbReference type="PANTHER" id="PTHR28004:SF2">
    <property type="entry name" value="D-SERINE DEHYDRATASE"/>
    <property type="match status" value="1"/>
</dbReference>
<proteinExistence type="inferred from homology"/>
<dbReference type="Pfam" id="PF01168">
    <property type="entry name" value="Ala_racemase_N"/>
    <property type="match status" value="1"/>
</dbReference>
<dbReference type="Proteomes" id="UP000568380">
    <property type="component" value="Unassembled WGS sequence"/>
</dbReference>
<dbReference type="Pfam" id="PF14031">
    <property type="entry name" value="D-ser_dehydrat"/>
    <property type="match status" value="1"/>
</dbReference>
<keyword evidence="5" id="KW-1185">Reference proteome</keyword>
<evidence type="ECO:0000313" key="4">
    <source>
        <dbReference type="EMBL" id="MBB5082112.1"/>
    </source>
</evidence>